<reference evidence="3" key="2">
    <citation type="submission" date="2016-11" db="EMBL/GenBank/DDBJ databases">
        <authorList>
            <person name="Varghese N."/>
            <person name="Submissions S."/>
        </authorList>
    </citation>
    <scope>NUCLEOTIDE SEQUENCE</scope>
    <source>
        <strain evidence="3">DSM 4029</strain>
    </source>
</reference>
<dbReference type="Proteomes" id="UP000184089">
    <property type="component" value="Unassembled WGS sequence"/>
</dbReference>
<sequence length="114" mass="13042">MAQDFEPLSEGSENEQETGEPYIVTMSDEDGCEHSFELVDSMEKDGVLYTALIPMYDQPQEMLESDGQLVIMKSEEDEGEEAVFTPIQNDEEFGEIAQIFIERLSDLYDIEEEE</sequence>
<dbReference type="Pfam" id="PF06949">
    <property type="entry name" value="DUF1292"/>
    <property type="match status" value="1"/>
</dbReference>
<dbReference type="Proteomes" id="UP000474718">
    <property type="component" value="Unassembled WGS sequence"/>
</dbReference>
<dbReference type="EMBL" id="FQVY01000002">
    <property type="protein sequence ID" value="SHG14838.1"/>
    <property type="molecule type" value="Genomic_DNA"/>
</dbReference>
<accession>A0AAQ1RW70</accession>
<proteinExistence type="predicted"/>
<evidence type="ECO:0000313" key="5">
    <source>
        <dbReference type="Proteomes" id="UP000474718"/>
    </source>
</evidence>
<evidence type="ECO:0000313" key="4">
    <source>
        <dbReference type="Proteomes" id="UP000184089"/>
    </source>
</evidence>
<keyword evidence="5" id="KW-1185">Reference proteome</keyword>
<evidence type="ECO:0000313" key="3">
    <source>
        <dbReference type="EMBL" id="SHG14838.1"/>
    </source>
</evidence>
<gene>
    <name evidence="2" type="ORF">GT747_05405</name>
    <name evidence="3" type="ORF">SAMN05444424_1652</name>
</gene>
<reference evidence="2 5" key="3">
    <citation type="journal article" date="2019" name="Nat. Med.">
        <title>A library of human gut bacterial isolates paired with longitudinal multiomics data enables mechanistic microbiome research.</title>
        <authorList>
            <person name="Poyet M."/>
            <person name="Groussin M."/>
            <person name="Gibbons S.M."/>
            <person name="Avila-Pacheco J."/>
            <person name="Jiang X."/>
            <person name="Kearney S.M."/>
            <person name="Perrotta A.R."/>
            <person name="Berdy B."/>
            <person name="Zhao S."/>
            <person name="Lieberman T.D."/>
            <person name="Swanson P.K."/>
            <person name="Smith M."/>
            <person name="Roesemann S."/>
            <person name="Alexander J.E."/>
            <person name="Rich S.A."/>
            <person name="Livny J."/>
            <person name="Vlamakis H."/>
            <person name="Clish C."/>
            <person name="Bullock K."/>
            <person name="Deik A."/>
            <person name="Scott J."/>
            <person name="Pierce K.A."/>
            <person name="Xavier R.J."/>
            <person name="Alm E.J."/>
        </authorList>
    </citation>
    <scope>NUCLEOTIDE SEQUENCE [LARGE SCALE GENOMIC DNA]</scope>
    <source>
        <strain evidence="2 5">BIOML-A2</strain>
    </source>
</reference>
<dbReference type="EMBL" id="WWVX01000002">
    <property type="protein sequence ID" value="MZL69205.1"/>
    <property type="molecule type" value="Genomic_DNA"/>
</dbReference>
<feature type="region of interest" description="Disordered" evidence="1">
    <location>
        <begin position="1"/>
        <end position="21"/>
    </location>
</feature>
<reference evidence="4" key="1">
    <citation type="submission" date="2016-11" db="EMBL/GenBank/DDBJ databases">
        <authorList>
            <person name="Jaros S."/>
            <person name="Januszkiewicz K."/>
            <person name="Wedrychowicz H."/>
        </authorList>
    </citation>
    <scope>NUCLEOTIDE SEQUENCE [LARGE SCALE GENOMIC DNA]</scope>
    <source>
        <strain evidence="4">DSM 4029</strain>
    </source>
</reference>
<evidence type="ECO:0000313" key="2">
    <source>
        <dbReference type="EMBL" id="MZL69205.1"/>
    </source>
</evidence>
<organism evidence="3 4">
    <name type="scientific">Bittarella massiliensis</name>
    <name type="common">ex Durand et al. 2017</name>
    <dbReference type="NCBI Taxonomy" id="1720313"/>
    <lineage>
        <taxon>Bacteria</taxon>
        <taxon>Bacillati</taxon>
        <taxon>Bacillota</taxon>
        <taxon>Clostridia</taxon>
        <taxon>Eubacteriales</taxon>
        <taxon>Oscillospiraceae</taxon>
        <taxon>Bittarella (ex Durand et al. 2017)</taxon>
    </lineage>
</organism>
<name>A0AAQ1RW70_9FIRM</name>
<dbReference type="AlphaFoldDB" id="A0AAQ1RW70"/>
<evidence type="ECO:0000256" key="1">
    <source>
        <dbReference type="SAM" id="MobiDB-lite"/>
    </source>
</evidence>
<dbReference type="RefSeq" id="WP_021660351.1">
    <property type="nucleotide sequence ID" value="NZ_FQVY01000002.1"/>
</dbReference>
<comment type="caution">
    <text evidence="3">The sequence shown here is derived from an EMBL/GenBank/DDBJ whole genome shotgun (WGS) entry which is preliminary data.</text>
</comment>
<protein>
    <submittedName>
        <fullName evidence="2">DUF1292 domain-containing protein</fullName>
    </submittedName>
</protein>
<dbReference type="InterPro" id="IPR009711">
    <property type="entry name" value="UPF0473"/>
</dbReference>